<accession>M7BY66</accession>
<proteinExistence type="predicted"/>
<sequence>MGEQQQSTHRGEDTTTNILAPYIRYWVRLAQNVDILGGHVGCGGNGDVSGSSGHPLGGLEMDFERQQRASVESGPEHSGLRLSPQSSPSHTDNVYLRMRS</sequence>
<name>M7BY66_CHEMY</name>
<keyword evidence="3" id="KW-1185">Reference proteome</keyword>
<evidence type="ECO:0000313" key="2">
    <source>
        <dbReference type="EMBL" id="EMP40765.1"/>
    </source>
</evidence>
<organism evidence="2 3">
    <name type="scientific">Chelonia mydas</name>
    <name type="common">Green sea-turtle</name>
    <name type="synonym">Chelonia agassizi</name>
    <dbReference type="NCBI Taxonomy" id="8469"/>
    <lineage>
        <taxon>Eukaryota</taxon>
        <taxon>Metazoa</taxon>
        <taxon>Chordata</taxon>
        <taxon>Craniata</taxon>
        <taxon>Vertebrata</taxon>
        <taxon>Euteleostomi</taxon>
        <taxon>Archelosauria</taxon>
        <taxon>Testudinata</taxon>
        <taxon>Testudines</taxon>
        <taxon>Cryptodira</taxon>
        <taxon>Durocryptodira</taxon>
        <taxon>Americhelydia</taxon>
        <taxon>Chelonioidea</taxon>
        <taxon>Cheloniidae</taxon>
        <taxon>Chelonia</taxon>
    </lineage>
</organism>
<dbReference type="Proteomes" id="UP000031443">
    <property type="component" value="Unassembled WGS sequence"/>
</dbReference>
<evidence type="ECO:0000313" key="3">
    <source>
        <dbReference type="Proteomes" id="UP000031443"/>
    </source>
</evidence>
<gene>
    <name evidence="2" type="ORF">UY3_02010</name>
</gene>
<protein>
    <submittedName>
        <fullName evidence="2">Uncharacterized protein</fullName>
    </submittedName>
</protein>
<feature type="region of interest" description="Disordered" evidence="1">
    <location>
        <begin position="43"/>
        <end position="100"/>
    </location>
</feature>
<evidence type="ECO:0000256" key="1">
    <source>
        <dbReference type="SAM" id="MobiDB-lite"/>
    </source>
</evidence>
<feature type="compositionally biased region" description="Polar residues" evidence="1">
    <location>
        <begin position="83"/>
        <end position="92"/>
    </location>
</feature>
<reference evidence="3" key="1">
    <citation type="journal article" date="2013" name="Nat. Genet.">
        <title>The draft genomes of soft-shell turtle and green sea turtle yield insights into the development and evolution of the turtle-specific body plan.</title>
        <authorList>
            <person name="Wang Z."/>
            <person name="Pascual-Anaya J."/>
            <person name="Zadissa A."/>
            <person name="Li W."/>
            <person name="Niimura Y."/>
            <person name="Huang Z."/>
            <person name="Li C."/>
            <person name="White S."/>
            <person name="Xiong Z."/>
            <person name="Fang D."/>
            <person name="Wang B."/>
            <person name="Ming Y."/>
            <person name="Chen Y."/>
            <person name="Zheng Y."/>
            <person name="Kuraku S."/>
            <person name="Pignatelli M."/>
            <person name="Herrero J."/>
            <person name="Beal K."/>
            <person name="Nozawa M."/>
            <person name="Li Q."/>
            <person name="Wang J."/>
            <person name="Zhang H."/>
            <person name="Yu L."/>
            <person name="Shigenobu S."/>
            <person name="Wang J."/>
            <person name="Liu J."/>
            <person name="Flicek P."/>
            <person name="Searle S."/>
            <person name="Wang J."/>
            <person name="Kuratani S."/>
            <person name="Yin Y."/>
            <person name="Aken B."/>
            <person name="Zhang G."/>
            <person name="Irie N."/>
        </authorList>
    </citation>
    <scope>NUCLEOTIDE SEQUENCE [LARGE SCALE GENOMIC DNA]</scope>
</reference>
<dbReference type="AlphaFoldDB" id="M7BY66"/>
<dbReference type="EMBL" id="KB503069">
    <property type="protein sequence ID" value="EMP40765.1"/>
    <property type="molecule type" value="Genomic_DNA"/>
</dbReference>